<name>A0A1D6ERB5_MAIZE</name>
<feature type="domain" description="Disease resistance N-terminal" evidence="6">
    <location>
        <begin position="21"/>
        <end position="98"/>
    </location>
</feature>
<dbReference type="AlphaFoldDB" id="A0A1D6ERB5"/>
<evidence type="ECO:0000259" key="6">
    <source>
        <dbReference type="Pfam" id="PF18052"/>
    </source>
</evidence>
<keyword evidence="2" id="KW-0433">Leucine-rich repeat</keyword>
<gene>
    <name evidence="7" type="ORF">ZEAMMB73_Zm00001d005863</name>
</gene>
<evidence type="ECO:0000256" key="4">
    <source>
        <dbReference type="ARBA" id="ARBA00022741"/>
    </source>
</evidence>
<comment type="similarity">
    <text evidence="1">Belongs to the disease resistance NB-LRR family.</text>
</comment>
<evidence type="ECO:0000256" key="3">
    <source>
        <dbReference type="ARBA" id="ARBA00022737"/>
    </source>
</evidence>
<dbReference type="GO" id="GO:0000166">
    <property type="term" value="F:nucleotide binding"/>
    <property type="evidence" value="ECO:0007669"/>
    <property type="project" value="UniProtKB-KW"/>
</dbReference>
<evidence type="ECO:0000313" key="7">
    <source>
        <dbReference type="EMBL" id="ONM22280.1"/>
    </source>
</evidence>
<dbReference type="InterPro" id="IPR041118">
    <property type="entry name" value="Rx_N"/>
</dbReference>
<evidence type="ECO:0000256" key="5">
    <source>
        <dbReference type="ARBA" id="ARBA00022821"/>
    </source>
</evidence>
<organism evidence="7">
    <name type="scientific">Zea mays</name>
    <name type="common">Maize</name>
    <dbReference type="NCBI Taxonomy" id="4577"/>
    <lineage>
        <taxon>Eukaryota</taxon>
        <taxon>Viridiplantae</taxon>
        <taxon>Streptophyta</taxon>
        <taxon>Embryophyta</taxon>
        <taxon>Tracheophyta</taxon>
        <taxon>Spermatophyta</taxon>
        <taxon>Magnoliopsida</taxon>
        <taxon>Liliopsida</taxon>
        <taxon>Poales</taxon>
        <taxon>Poaceae</taxon>
        <taxon>PACMAD clade</taxon>
        <taxon>Panicoideae</taxon>
        <taxon>Andropogonodae</taxon>
        <taxon>Andropogoneae</taxon>
        <taxon>Tripsacinae</taxon>
        <taxon>Zea</taxon>
    </lineage>
</organism>
<proteinExistence type="inferred from homology"/>
<dbReference type="GO" id="GO:0006952">
    <property type="term" value="P:defense response"/>
    <property type="evidence" value="ECO:0007669"/>
    <property type="project" value="UniProtKB-KW"/>
</dbReference>
<dbReference type="PANTHER" id="PTHR33377:SF90">
    <property type="entry name" value="RX N-TERMINAL DOMAIN-CONTAINING PROTEIN"/>
    <property type="match status" value="1"/>
</dbReference>
<keyword evidence="4" id="KW-0547">Nucleotide-binding</keyword>
<reference evidence="7" key="1">
    <citation type="submission" date="2015-12" db="EMBL/GenBank/DDBJ databases">
        <title>Update maize B73 reference genome by single molecule sequencing technologies.</title>
        <authorList>
            <consortium name="Maize Genome Sequencing Project"/>
            <person name="Ware D."/>
        </authorList>
    </citation>
    <scope>NUCLEOTIDE SEQUENCE [LARGE SCALE GENOMIC DNA]</scope>
    <source>
        <tissue evidence="7">Seedling</tissue>
    </source>
</reference>
<dbReference type="EMBL" id="CM007648">
    <property type="protein sequence ID" value="ONM22280.1"/>
    <property type="molecule type" value="Genomic_DNA"/>
</dbReference>
<accession>A0A1D6ERB5</accession>
<protein>
    <recommendedName>
        <fullName evidence="6">Disease resistance N-terminal domain-containing protein</fullName>
    </recommendedName>
</protein>
<keyword evidence="5" id="KW-0611">Plant defense</keyword>
<dbReference type="PANTHER" id="PTHR33377">
    <property type="entry name" value="OS10G0134700 PROTEIN-RELATED"/>
    <property type="match status" value="1"/>
</dbReference>
<keyword evidence="3" id="KW-0677">Repeat</keyword>
<dbReference type="InParanoid" id="A0A1D6ERB5"/>
<sequence length="135" mass="15050">MSPSRAKRKVAQIREQALSAAVGDVVARTMSAVAGRYDAHASVDDQLERLATLLVMVHSAVDEAERVHVANWWLRRWLWRLRYAALDGDEVLLSMRQQRAAEAAEATAMTQIQITLVKCIASSMVSTEQPSVLQY</sequence>
<dbReference type="Pfam" id="PF18052">
    <property type="entry name" value="Rx_N"/>
    <property type="match status" value="1"/>
</dbReference>
<dbReference type="PaxDb" id="4577-AC205122.4_FGP007"/>
<dbReference type="eggNOG" id="ENOG502R68P">
    <property type="taxonomic scope" value="Eukaryota"/>
</dbReference>
<evidence type="ECO:0000256" key="2">
    <source>
        <dbReference type="ARBA" id="ARBA00022614"/>
    </source>
</evidence>
<evidence type="ECO:0000256" key="1">
    <source>
        <dbReference type="ARBA" id="ARBA00008894"/>
    </source>
</evidence>